<dbReference type="EMBL" id="MN740580">
    <property type="protein sequence ID" value="QHU34766.1"/>
    <property type="molecule type" value="Genomic_DNA"/>
</dbReference>
<evidence type="ECO:0000313" key="3">
    <source>
        <dbReference type="EMBL" id="QHU34766.1"/>
    </source>
</evidence>
<proteinExistence type="predicted"/>
<keyword evidence="2" id="KW-1133">Transmembrane helix</keyword>
<evidence type="ECO:0000256" key="2">
    <source>
        <dbReference type="SAM" id="Phobius"/>
    </source>
</evidence>
<reference evidence="3" key="1">
    <citation type="journal article" date="2020" name="Nature">
        <title>Giant virus diversity and host interactions through global metagenomics.</title>
        <authorList>
            <person name="Schulz F."/>
            <person name="Roux S."/>
            <person name="Paez-Espino D."/>
            <person name="Jungbluth S."/>
            <person name="Walsh D.A."/>
            <person name="Denef V.J."/>
            <person name="McMahon K.D."/>
            <person name="Konstantinidis K.T."/>
            <person name="Eloe-Fadrosh E.A."/>
            <person name="Kyrpides N.C."/>
            <person name="Woyke T."/>
        </authorList>
    </citation>
    <scope>NUCLEOTIDE SEQUENCE</scope>
    <source>
        <strain evidence="3">GVMAG-S-1017244-22</strain>
    </source>
</reference>
<protein>
    <submittedName>
        <fullName evidence="3">Uncharacterized protein</fullName>
    </submittedName>
</protein>
<keyword evidence="2" id="KW-0812">Transmembrane</keyword>
<sequence length="346" mass="38767">MNYSTLQEAYNIDTFEKKPKSVQKPNKNNGSMVVSTNTSPSFVETSKLSLNSNKLTDYPNNQGSSCSPLQAPNYNIPVSNECKKEHDDAMNVYTNANNNSFMMNTFQNNTNKPTLQQHELQPISNPSSTMTSLNYSASSYNNIKGSSDNVMPYYDEDLEQYFNINNLNDEVKYNSHAYMPTTNKQSYTNNDTSQYANNNNIPNNGNNLLNNSSYNLTPEEKKSAEEAILFLKSIEEKINNGNVNSSGYNKTSVLDPVIHPENTGPGGFKTENINENRDNLAKQDTSIKKDTNENNYIYNAIFNISILLIIGIAIILLCDQIVELSIQIGMKRAVNILEPFIKSTTS</sequence>
<accession>A0A6C0LV99</accession>
<feature type="transmembrane region" description="Helical" evidence="2">
    <location>
        <begin position="296"/>
        <end position="322"/>
    </location>
</feature>
<name>A0A6C0LV99_9ZZZZ</name>
<feature type="region of interest" description="Disordered" evidence="1">
    <location>
        <begin position="53"/>
        <end position="72"/>
    </location>
</feature>
<organism evidence="3">
    <name type="scientific">viral metagenome</name>
    <dbReference type="NCBI Taxonomy" id="1070528"/>
    <lineage>
        <taxon>unclassified sequences</taxon>
        <taxon>metagenomes</taxon>
        <taxon>organismal metagenomes</taxon>
    </lineage>
</organism>
<feature type="region of interest" description="Disordered" evidence="1">
    <location>
        <begin position="18"/>
        <end position="42"/>
    </location>
</feature>
<feature type="compositionally biased region" description="Polar residues" evidence="1">
    <location>
        <begin position="23"/>
        <end position="42"/>
    </location>
</feature>
<dbReference type="AlphaFoldDB" id="A0A6C0LV99"/>
<evidence type="ECO:0000256" key="1">
    <source>
        <dbReference type="SAM" id="MobiDB-lite"/>
    </source>
</evidence>
<keyword evidence="2" id="KW-0472">Membrane</keyword>